<proteinExistence type="predicted"/>
<keyword evidence="2" id="KW-0255">Endonuclease</keyword>
<dbReference type="Proteomes" id="UP000641646">
    <property type="component" value="Unassembled WGS sequence"/>
</dbReference>
<name>A0A926ZLB3_9CYAN</name>
<dbReference type="EMBL" id="JACJPW010000099">
    <property type="protein sequence ID" value="MBD2184911.1"/>
    <property type="molecule type" value="Genomic_DNA"/>
</dbReference>
<keyword evidence="2" id="KW-0540">Nuclease</keyword>
<dbReference type="GO" id="GO:0004519">
    <property type="term" value="F:endonuclease activity"/>
    <property type="evidence" value="ECO:0007669"/>
    <property type="project" value="UniProtKB-KW"/>
</dbReference>
<dbReference type="CDD" id="cd06260">
    <property type="entry name" value="DUF820-like"/>
    <property type="match status" value="1"/>
</dbReference>
<dbReference type="PANTHER" id="PTHR47152">
    <property type="entry name" value="SLR2084 PROTEIN-RELATED"/>
    <property type="match status" value="1"/>
</dbReference>
<dbReference type="InterPro" id="IPR012296">
    <property type="entry name" value="Nuclease_put_TT1808"/>
</dbReference>
<accession>A0A926ZLB3</accession>
<keyword evidence="2" id="KW-0378">Hydrolase</keyword>
<protein>
    <submittedName>
        <fullName evidence="2">Uma2 family endonuclease</fullName>
    </submittedName>
</protein>
<comment type="caution">
    <text evidence="2">The sequence shown here is derived from an EMBL/GenBank/DDBJ whole genome shotgun (WGS) entry which is preliminary data.</text>
</comment>
<reference evidence="2" key="1">
    <citation type="journal article" date="2015" name="ISME J.">
        <title>Draft Genome Sequence of Streptomyces incarnatus NRRL8089, which Produces the Nucleoside Antibiotic Sinefungin.</title>
        <authorList>
            <person name="Oshima K."/>
            <person name="Hattori M."/>
            <person name="Shimizu H."/>
            <person name="Fukuda K."/>
            <person name="Nemoto M."/>
            <person name="Inagaki K."/>
            <person name="Tamura T."/>
        </authorList>
    </citation>
    <scope>NUCLEOTIDE SEQUENCE</scope>
    <source>
        <strain evidence="2">FACHB-1375</strain>
    </source>
</reference>
<dbReference type="Pfam" id="PF05685">
    <property type="entry name" value="Uma2"/>
    <property type="match status" value="1"/>
</dbReference>
<gene>
    <name evidence="2" type="ORF">H6G03_28210</name>
</gene>
<dbReference type="InterPro" id="IPR008538">
    <property type="entry name" value="Uma2"/>
</dbReference>
<evidence type="ECO:0000259" key="1">
    <source>
        <dbReference type="Pfam" id="PF05685"/>
    </source>
</evidence>
<dbReference type="AlphaFoldDB" id="A0A926ZLB3"/>
<dbReference type="SUPFAM" id="SSF52980">
    <property type="entry name" value="Restriction endonuclease-like"/>
    <property type="match status" value="1"/>
</dbReference>
<dbReference type="InterPro" id="IPR011335">
    <property type="entry name" value="Restrct_endonuc-II-like"/>
</dbReference>
<dbReference type="PANTHER" id="PTHR47152:SF1">
    <property type="entry name" value="SLL1186 PROTEIN"/>
    <property type="match status" value="1"/>
</dbReference>
<evidence type="ECO:0000313" key="3">
    <source>
        <dbReference type="Proteomes" id="UP000641646"/>
    </source>
</evidence>
<organism evidence="2 3">
    <name type="scientific">Aerosakkonema funiforme FACHB-1375</name>
    <dbReference type="NCBI Taxonomy" id="2949571"/>
    <lineage>
        <taxon>Bacteria</taxon>
        <taxon>Bacillati</taxon>
        <taxon>Cyanobacteriota</taxon>
        <taxon>Cyanophyceae</taxon>
        <taxon>Oscillatoriophycideae</taxon>
        <taxon>Aerosakkonematales</taxon>
        <taxon>Aerosakkonemataceae</taxon>
        <taxon>Aerosakkonema</taxon>
    </lineage>
</organism>
<sequence length="213" mass="24479">MQLELKQLIIPPGNVLQLKDISWQMFEQILDELGESRAARVSYSKGCLEIMAPLLEHEFDKGFIGDFVKILLEELDIDFIDSGSTTFKKENMAQGVEPDASFYIQNEAAIRGKKKIDLTVDPPPDLAIEIDITSRTTFTNYEGLGVPELWRYNGQRLQINVLQDGKYIESENSRIFSQFYDLRDVIHQSVEQSKVVGRNATMKAFRNWVKERL</sequence>
<dbReference type="Gene3D" id="3.90.1570.10">
    <property type="entry name" value="tt1808, chain A"/>
    <property type="match status" value="1"/>
</dbReference>
<feature type="domain" description="Putative restriction endonuclease" evidence="1">
    <location>
        <begin position="23"/>
        <end position="172"/>
    </location>
</feature>
<reference evidence="2" key="2">
    <citation type="submission" date="2020-08" db="EMBL/GenBank/DDBJ databases">
        <authorList>
            <person name="Chen M."/>
            <person name="Teng W."/>
            <person name="Zhao L."/>
            <person name="Hu C."/>
            <person name="Zhou Y."/>
            <person name="Han B."/>
            <person name="Song L."/>
            <person name="Shu W."/>
        </authorList>
    </citation>
    <scope>NUCLEOTIDE SEQUENCE</scope>
    <source>
        <strain evidence="2">FACHB-1375</strain>
    </source>
</reference>
<dbReference type="RefSeq" id="WP_190472237.1">
    <property type="nucleotide sequence ID" value="NZ_JACJPW010000099.1"/>
</dbReference>
<evidence type="ECO:0000313" key="2">
    <source>
        <dbReference type="EMBL" id="MBD2184911.1"/>
    </source>
</evidence>
<keyword evidence="3" id="KW-1185">Reference proteome</keyword>